<proteinExistence type="predicted"/>
<keyword evidence="2" id="KW-0472">Membrane</keyword>
<feature type="compositionally biased region" description="Polar residues" evidence="1">
    <location>
        <begin position="272"/>
        <end position="282"/>
    </location>
</feature>
<dbReference type="AlphaFoldDB" id="A0A2C9VSJ7"/>
<name>A0A2C9VSJ7_MANES</name>
<dbReference type="Proteomes" id="UP000091857">
    <property type="component" value="Chromosome 5"/>
</dbReference>
<feature type="transmembrane region" description="Helical" evidence="2">
    <location>
        <begin position="403"/>
        <end position="424"/>
    </location>
</feature>
<sequence>MAVAEVRAAWQRTANHCFVQVDAKRAPKLACCQSSSLSKQIDGGPSPLHRNISYSSLSPDTRWWLQLQPSYGYQKGLAYEQLNALEAEMESLRAEIVNSPSKIDEVPPHDDRHSRDFDGNTSTESSFDAHCRISADRMSKDPEVNNQEVNVLYDKNAQEFTALKDTSDNSKWIGIDPVECVQPQKSNDYCFDPETFWIRGEKNVPWWRTTNKDDLASLLTQKSIDYFGNCDLPPPQMLHFRRSPCGCPGSSDHDDAIPSSLGWKAQSERQRASTGGHLQSGSEKPVSYITSHKDTTEIGPIAEGDLSKVLLLEALRHSQTRAREAEKVAKEAYVEQEHVIKLFLRQASLLFAYKQWFQMLQLETLHYQVKNGNQPMELQRRWQKFTRGKRGKHDRPTHDISKYAVAFALGLSLIGAGLLLEWTVGWMMPI</sequence>
<accession>A0A2C9VSJ7</accession>
<feature type="region of interest" description="Disordered" evidence="1">
    <location>
        <begin position="101"/>
        <end position="125"/>
    </location>
</feature>
<evidence type="ECO:0000256" key="1">
    <source>
        <dbReference type="SAM" id="MobiDB-lite"/>
    </source>
</evidence>
<feature type="compositionally biased region" description="Basic and acidic residues" evidence="1">
    <location>
        <begin position="102"/>
        <end position="118"/>
    </location>
</feature>
<keyword evidence="2" id="KW-0812">Transmembrane</keyword>
<dbReference type="PANTHER" id="PTHR33868:SF2">
    <property type="entry name" value="EXPRESSED PROTEIN"/>
    <property type="match status" value="1"/>
</dbReference>
<feature type="region of interest" description="Disordered" evidence="1">
    <location>
        <begin position="264"/>
        <end position="286"/>
    </location>
</feature>
<evidence type="ECO:0000313" key="3">
    <source>
        <dbReference type="EMBL" id="OAY48997.1"/>
    </source>
</evidence>
<keyword evidence="2" id="KW-1133">Transmembrane helix</keyword>
<dbReference type="PANTHER" id="PTHR33868">
    <property type="entry name" value="EXPRESSED PROTEIN"/>
    <property type="match status" value="1"/>
</dbReference>
<dbReference type="Gramene" id="Manes.05G021400.14.v8.1">
    <property type="protein sequence ID" value="Manes.05G021400.14.v8.1.CDS"/>
    <property type="gene ID" value="Manes.05G021400.v8.1"/>
</dbReference>
<evidence type="ECO:0000313" key="4">
    <source>
        <dbReference type="Proteomes" id="UP000091857"/>
    </source>
</evidence>
<organism evidence="3 4">
    <name type="scientific">Manihot esculenta</name>
    <name type="common">Cassava</name>
    <name type="synonym">Jatropha manihot</name>
    <dbReference type="NCBI Taxonomy" id="3983"/>
    <lineage>
        <taxon>Eukaryota</taxon>
        <taxon>Viridiplantae</taxon>
        <taxon>Streptophyta</taxon>
        <taxon>Embryophyta</taxon>
        <taxon>Tracheophyta</taxon>
        <taxon>Spermatophyta</taxon>
        <taxon>Magnoliopsida</taxon>
        <taxon>eudicotyledons</taxon>
        <taxon>Gunneridae</taxon>
        <taxon>Pentapetalae</taxon>
        <taxon>rosids</taxon>
        <taxon>fabids</taxon>
        <taxon>Malpighiales</taxon>
        <taxon>Euphorbiaceae</taxon>
        <taxon>Crotonoideae</taxon>
        <taxon>Manihoteae</taxon>
        <taxon>Manihot</taxon>
    </lineage>
</organism>
<keyword evidence="4" id="KW-1185">Reference proteome</keyword>
<evidence type="ECO:0000256" key="2">
    <source>
        <dbReference type="SAM" id="Phobius"/>
    </source>
</evidence>
<dbReference type="STRING" id="3983.A0A2C9VSJ7"/>
<dbReference type="EMBL" id="CM004391">
    <property type="protein sequence ID" value="OAY48997.1"/>
    <property type="molecule type" value="Genomic_DNA"/>
</dbReference>
<reference evidence="4" key="1">
    <citation type="journal article" date="2016" name="Nat. Biotechnol.">
        <title>Sequencing wild and cultivated cassava and related species reveals extensive interspecific hybridization and genetic diversity.</title>
        <authorList>
            <person name="Bredeson J.V."/>
            <person name="Lyons J.B."/>
            <person name="Prochnik S.E."/>
            <person name="Wu G.A."/>
            <person name="Ha C.M."/>
            <person name="Edsinger-Gonzales E."/>
            <person name="Grimwood J."/>
            <person name="Schmutz J."/>
            <person name="Rabbi I.Y."/>
            <person name="Egesi C."/>
            <person name="Nauluvula P."/>
            <person name="Lebot V."/>
            <person name="Ndunguru J."/>
            <person name="Mkamilo G."/>
            <person name="Bart R.S."/>
            <person name="Setter T.L."/>
            <person name="Gleadow R.M."/>
            <person name="Kulakow P."/>
            <person name="Ferguson M.E."/>
            <person name="Rounsley S."/>
            <person name="Rokhsar D.S."/>
        </authorList>
    </citation>
    <scope>NUCLEOTIDE SEQUENCE [LARGE SCALE GENOMIC DNA]</scope>
    <source>
        <strain evidence="4">cv. AM560-2</strain>
    </source>
</reference>
<comment type="caution">
    <text evidence="3">The sequence shown here is derived from an EMBL/GenBank/DDBJ whole genome shotgun (WGS) entry which is preliminary data.</text>
</comment>
<protein>
    <submittedName>
        <fullName evidence="3">Uncharacterized protein</fullName>
    </submittedName>
</protein>
<gene>
    <name evidence="3" type="ORF">MANES_05G021400v8</name>
</gene>